<dbReference type="GO" id="GO:0006094">
    <property type="term" value="P:gluconeogenesis"/>
    <property type="evidence" value="ECO:0007669"/>
    <property type="project" value="TreeGrafter"/>
</dbReference>
<dbReference type="GO" id="GO:0005829">
    <property type="term" value="C:cytosol"/>
    <property type="evidence" value="ECO:0007669"/>
    <property type="project" value="TreeGrafter"/>
</dbReference>
<evidence type="ECO:0000313" key="11">
    <source>
        <dbReference type="EMBL" id="KAF3525488.1"/>
    </source>
</evidence>
<dbReference type="GO" id="GO:0046872">
    <property type="term" value="F:metal ion binding"/>
    <property type="evidence" value="ECO:0007669"/>
    <property type="project" value="UniProtKB-KW"/>
</dbReference>
<dbReference type="Proteomes" id="UP000712600">
    <property type="component" value="Unassembled WGS sequence"/>
</dbReference>
<evidence type="ECO:0000256" key="7">
    <source>
        <dbReference type="ARBA" id="ARBA00032973"/>
    </source>
</evidence>
<dbReference type="PANTHER" id="PTHR11556">
    <property type="entry name" value="FRUCTOSE-1,6-BISPHOSPHATASE-RELATED"/>
    <property type="match status" value="1"/>
</dbReference>
<gene>
    <name evidence="11" type="ORF">F2Q69_00049001</name>
</gene>
<keyword evidence="4" id="KW-0378">Hydrolase</keyword>
<evidence type="ECO:0000313" key="12">
    <source>
        <dbReference type="Proteomes" id="UP000712600"/>
    </source>
</evidence>
<feature type="compositionally biased region" description="Gly residues" evidence="8">
    <location>
        <begin position="28"/>
        <end position="42"/>
    </location>
</feature>
<dbReference type="GO" id="GO:0042132">
    <property type="term" value="F:fructose 1,6-bisphosphate 1-phosphatase activity"/>
    <property type="evidence" value="ECO:0007669"/>
    <property type="project" value="TreeGrafter"/>
</dbReference>
<dbReference type="PANTHER" id="PTHR11556:SF1">
    <property type="entry name" value="FRUCTOSE-BISPHOSPHATASE"/>
    <property type="match status" value="1"/>
</dbReference>
<dbReference type="Pfam" id="PF00316">
    <property type="entry name" value="FBPase"/>
    <property type="match status" value="1"/>
</dbReference>
<evidence type="ECO:0000256" key="6">
    <source>
        <dbReference type="ARBA" id="ARBA00023277"/>
    </source>
</evidence>
<dbReference type="InterPro" id="IPR033391">
    <property type="entry name" value="FBPase_N"/>
</dbReference>
<dbReference type="Gene3D" id="3.40.190.80">
    <property type="match status" value="2"/>
</dbReference>
<organism evidence="11 12">
    <name type="scientific">Brassica cretica</name>
    <name type="common">Mustard</name>
    <dbReference type="NCBI Taxonomy" id="69181"/>
    <lineage>
        <taxon>Eukaryota</taxon>
        <taxon>Viridiplantae</taxon>
        <taxon>Streptophyta</taxon>
        <taxon>Embryophyta</taxon>
        <taxon>Tracheophyta</taxon>
        <taxon>Spermatophyta</taxon>
        <taxon>Magnoliopsida</taxon>
        <taxon>eudicotyledons</taxon>
        <taxon>Gunneridae</taxon>
        <taxon>Pentapetalae</taxon>
        <taxon>rosids</taxon>
        <taxon>malvids</taxon>
        <taxon>Brassicales</taxon>
        <taxon>Brassicaceae</taxon>
        <taxon>Brassiceae</taxon>
        <taxon>Brassica</taxon>
    </lineage>
</organism>
<evidence type="ECO:0000256" key="8">
    <source>
        <dbReference type="SAM" id="MobiDB-lite"/>
    </source>
</evidence>
<dbReference type="SUPFAM" id="SSF56655">
    <property type="entry name" value="Carbohydrate phosphatase"/>
    <property type="match status" value="1"/>
</dbReference>
<dbReference type="InterPro" id="IPR044015">
    <property type="entry name" value="FBPase_C_dom"/>
</dbReference>
<evidence type="ECO:0000256" key="5">
    <source>
        <dbReference type="ARBA" id="ARBA00022842"/>
    </source>
</evidence>
<dbReference type="AlphaFoldDB" id="A0A8S9PW01"/>
<evidence type="ECO:0000256" key="3">
    <source>
        <dbReference type="ARBA" id="ARBA00022723"/>
    </source>
</evidence>
<comment type="caution">
    <text evidence="11">The sequence shown here is derived from an EMBL/GenBank/DDBJ whole genome shotgun (WGS) entry which is preliminary data.</text>
</comment>
<sequence>MEASELRGKVTVAQRSYKLGKAVKDRVSGGGSGGTGGSGGFDGEQPSNSNQTDLMEGVEEKLDLLRAVPWTERKEGKRKKLLVDTCEAKSTAAKGCGRTGIIASEEEDVPVAVEESYSGNYIIVFDPLDGSSNIDAAVSTGSIFGIYSPNGECLSRRNLRSWVRPSAEERCIVNVCQPGNNLLVAGYSGKIYSFNEGNYQMWDENMKKYIDDLKDPGPSGKPYSARYFWSEIFIGLCCTMSFIVEQAGRKGSHGHLRVLDIQPTKIHQRVPLYIGSKEEAGEVLGLSHVPNISHLISIAPAEVFEADSASSLANEADHNGITSSAFGVYSDMA</sequence>
<dbReference type="Pfam" id="PF18913">
    <property type="entry name" value="FBPase_C"/>
    <property type="match status" value="1"/>
</dbReference>
<evidence type="ECO:0000256" key="1">
    <source>
        <dbReference type="ARBA" id="ARBA00005215"/>
    </source>
</evidence>
<feature type="domain" description="Fructose-1-6-bisphosphatase class I N-terminal" evidence="9">
    <location>
        <begin position="91"/>
        <end position="188"/>
    </location>
</feature>
<dbReference type="Gene3D" id="3.30.540.10">
    <property type="entry name" value="Fructose-1,6-Bisphosphatase, subunit A, domain 1"/>
    <property type="match status" value="1"/>
</dbReference>
<keyword evidence="5" id="KW-0460">Magnesium</keyword>
<evidence type="ECO:0000256" key="2">
    <source>
        <dbReference type="ARBA" id="ARBA00010941"/>
    </source>
</evidence>
<dbReference type="EMBL" id="QGKX02001347">
    <property type="protein sequence ID" value="KAF3525488.1"/>
    <property type="molecule type" value="Genomic_DNA"/>
</dbReference>
<dbReference type="GO" id="GO:0030388">
    <property type="term" value="P:fructose 1,6-bisphosphate metabolic process"/>
    <property type="evidence" value="ECO:0007669"/>
    <property type="project" value="TreeGrafter"/>
</dbReference>
<feature type="region of interest" description="Disordered" evidence="8">
    <location>
        <begin position="23"/>
        <end position="51"/>
    </location>
</feature>
<keyword evidence="6" id="KW-0119">Carbohydrate metabolism</keyword>
<dbReference type="InterPro" id="IPR000146">
    <property type="entry name" value="FBPase_class-1"/>
</dbReference>
<feature type="domain" description="Fructose-1-6-bisphosphatase class 1 C-terminal" evidence="10">
    <location>
        <begin position="237"/>
        <end position="282"/>
    </location>
</feature>
<dbReference type="GO" id="GO:0006002">
    <property type="term" value="P:fructose 6-phosphate metabolic process"/>
    <property type="evidence" value="ECO:0007669"/>
    <property type="project" value="TreeGrafter"/>
</dbReference>
<dbReference type="GO" id="GO:0006000">
    <property type="term" value="P:fructose metabolic process"/>
    <property type="evidence" value="ECO:0007669"/>
    <property type="project" value="TreeGrafter"/>
</dbReference>
<protein>
    <recommendedName>
        <fullName evidence="7">D-fructose-1,6-bisphosphate 1-phosphohydrolase</fullName>
    </recommendedName>
</protein>
<keyword evidence="3" id="KW-0479">Metal-binding</keyword>
<name>A0A8S9PW01_BRACR</name>
<comment type="similarity">
    <text evidence="2">Belongs to the FBPase class 1 family.</text>
</comment>
<evidence type="ECO:0000256" key="4">
    <source>
        <dbReference type="ARBA" id="ARBA00022801"/>
    </source>
</evidence>
<proteinExistence type="inferred from homology"/>
<evidence type="ECO:0000259" key="9">
    <source>
        <dbReference type="Pfam" id="PF00316"/>
    </source>
</evidence>
<dbReference type="GO" id="GO:0005986">
    <property type="term" value="P:sucrose biosynthetic process"/>
    <property type="evidence" value="ECO:0007669"/>
    <property type="project" value="TreeGrafter"/>
</dbReference>
<accession>A0A8S9PW01</accession>
<reference evidence="11" key="1">
    <citation type="submission" date="2019-12" db="EMBL/GenBank/DDBJ databases">
        <title>Genome sequencing and annotation of Brassica cretica.</title>
        <authorList>
            <person name="Studholme D.J."/>
            <person name="Sarris P."/>
        </authorList>
    </citation>
    <scope>NUCLEOTIDE SEQUENCE</scope>
    <source>
        <strain evidence="11">PFS-109/04</strain>
        <tissue evidence="11">Leaf</tissue>
    </source>
</reference>
<comment type="pathway">
    <text evidence="1">Carbohydrate biosynthesis; Calvin cycle.</text>
</comment>
<evidence type="ECO:0000259" key="10">
    <source>
        <dbReference type="Pfam" id="PF18913"/>
    </source>
</evidence>